<keyword evidence="6 14" id="KW-0479">Metal-binding</keyword>
<dbReference type="GO" id="GO:0020037">
    <property type="term" value="F:heme binding"/>
    <property type="evidence" value="ECO:0007669"/>
    <property type="project" value="InterPro"/>
</dbReference>
<evidence type="ECO:0000256" key="10">
    <source>
        <dbReference type="ARBA" id="ARBA00023004"/>
    </source>
</evidence>
<dbReference type="EMBL" id="CAJPEV010003369">
    <property type="protein sequence ID" value="CAG0899602.1"/>
    <property type="molecule type" value="Genomic_DNA"/>
</dbReference>
<dbReference type="InterPro" id="IPR017972">
    <property type="entry name" value="Cyt_P450_CS"/>
</dbReference>
<evidence type="ECO:0000256" key="7">
    <source>
        <dbReference type="ARBA" id="ARBA00022824"/>
    </source>
</evidence>
<evidence type="ECO:0000256" key="11">
    <source>
        <dbReference type="ARBA" id="ARBA00023033"/>
    </source>
</evidence>
<evidence type="ECO:0000313" key="17">
    <source>
        <dbReference type="Proteomes" id="UP000677054"/>
    </source>
</evidence>
<evidence type="ECO:0000256" key="9">
    <source>
        <dbReference type="ARBA" id="ARBA00023002"/>
    </source>
</evidence>
<reference evidence="16" key="1">
    <citation type="submission" date="2020-11" db="EMBL/GenBank/DDBJ databases">
        <authorList>
            <person name="Tran Van P."/>
        </authorList>
    </citation>
    <scope>NUCLEOTIDE SEQUENCE</scope>
</reference>
<accession>A0A7R9ABP3</accession>
<dbReference type="FunFam" id="1.10.630.10:FF:000042">
    <property type="entry name" value="Cytochrome P450"/>
    <property type="match status" value="1"/>
</dbReference>
<feature type="binding site" description="axial binding residue" evidence="14">
    <location>
        <position position="549"/>
    </location>
    <ligand>
        <name>heme</name>
        <dbReference type="ChEBI" id="CHEBI:30413"/>
    </ligand>
    <ligandPart>
        <name>Fe</name>
        <dbReference type="ChEBI" id="CHEBI:18248"/>
    </ligandPart>
</feature>
<dbReference type="InterPro" id="IPR050705">
    <property type="entry name" value="Cytochrome_P450_3A"/>
</dbReference>
<dbReference type="SUPFAM" id="SSF48264">
    <property type="entry name" value="Cytochrome P450"/>
    <property type="match status" value="2"/>
</dbReference>
<dbReference type="CDD" id="cd11055">
    <property type="entry name" value="CYP3A-like"/>
    <property type="match status" value="1"/>
</dbReference>
<evidence type="ECO:0000256" key="3">
    <source>
        <dbReference type="ARBA" id="ARBA00004406"/>
    </source>
</evidence>
<evidence type="ECO:0000256" key="4">
    <source>
        <dbReference type="ARBA" id="ARBA00010617"/>
    </source>
</evidence>
<protein>
    <recommendedName>
        <fullName evidence="18">Cytochrome P450</fullName>
    </recommendedName>
</protein>
<name>A0A7R9ABP3_9CRUS</name>
<sequence>AGRNQIVGRQFDTHGLDRPEVRGSLPQVILENGMGDCGRKEKVTIDEGVGIPIRAKISLRGMKGDFKGCTWERVKIGEEDLMPMAMRGPLSFRATNEPGSSCPRVRGSFSRVVSLALAFGVLAILVYALACLLARPDYWEKRGFKAKTPVYPLFGNLWKAWTSEQIFRSDINAIHQIGKVYGTYDGRHPTLVVADPDMIKEILVKQIDVFTDRRPFPAVQRAPLVRRFVSLMKGQEWKDLRSSLTPVFSSGKIKRMSPMIEECAQRLVKNFQSSIEKSSVDKSSSPGVLDLKAHFGAFTLDVIATCAFGTRLNSLGSPDDPFIKYARKFFINPRTSTPIGILPFMFPSIMSTNLTFFSREGLRFFADVVQQLLKERKDSGKMGTRGDFIDLLLEVQSSDLKGNVDDETITAQAVLFFLAGYDTTATLLTMSTFCLATNPAVQTKLQNELQKAGPLNRESILHCSYLDHVINEALRLYPPAIRTERLCGKDIVINGYKIEKGIVVHVPIYAMHHLEEFFPDPDKFIPERFADDQVLPYTFLPFGQGSRNCIGMRFALEEAKIALAHVISAFEFSRGPETEVPPRDHPNMFLYQPLDVKIKPVVRRFISILKGQEWKDLRSSITPVFSSGKIKRMSPMIEECAQRLIKNFQSSLEKSSVDKSSSPGVLDLKAHFGSFTLDVIATCAFGTRLNSLGTPDDPFIKHARKFFINEKTSTPLGVLPFMFPSIATANLALFSREGLRFFTDVVQQLLQERKDSGKMGMRGDFIDLLLEVQSSDLKGIVDDETIISQAVLFFVAGYDTTATLLTMSTYCLAMHPAVQTKLWDELKKTGPLTRESILNCSYLDHVINEALRLYPPAIRTERLCGKDAVVNGYKIEKGIVVHVPIYAMHHLEEFFPKPYQFIPERFADDQVLPYTFLPFGQGSRNCIGMRFALEEAKIALAHVLAAFEFSRATETEVPPRDHPNMFLYQPLDIKIKVYGTYDGSHPTLVVADPDMIKEILVKQIDA</sequence>
<evidence type="ECO:0000256" key="2">
    <source>
        <dbReference type="ARBA" id="ARBA00004174"/>
    </source>
</evidence>
<feature type="transmembrane region" description="Helical" evidence="15">
    <location>
        <begin position="112"/>
        <end position="135"/>
    </location>
</feature>
<keyword evidence="5 14" id="KW-0349">Heme</keyword>
<comment type="cofactor">
    <cofactor evidence="1 14">
        <name>heme</name>
        <dbReference type="ChEBI" id="CHEBI:30413"/>
    </cofactor>
</comment>
<feature type="non-terminal residue" evidence="16">
    <location>
        <position position="1"/>
    </location>
</feature>
<comment type="subcellular location">
    <subcellularLocation>
        <location evidence="3">Endoplasmic reticulum membrane</location>
        <topology evidence="3">Peripheral membrane protein</topology>
    </subcellularLocation>
    <subcellularLocation>
        <location evidence="2">Microsome membrane</location>
        <topology evidence="2">Peripheral membrane protein</topology>
    </subcellularLocation>
</comment>
<dbReference type="Pfam" id="PF00067">
    <property type="entry name" value="p450"/>
    <property type="match status" value="2"/>
</dbReference>
<dbReference type="InterPro" id="IPR002401">
    <property type="entry name" value="Cyt_P450_E_grp-I"/>
</dbReference>
<dbReference type="PROSITE" id="PS00086">
    <property type="entry name" value="CYTOCHROME_P450"/>
    <property type="match status" value="2"/>
</dbReference>
<dbReference type="Proteomes" id="UP000677054">
    <property type="component" value="Unassembled WGS sequence"/>
</dbReference>
<gene>
    <name evidence="16" type="ORF">DSTB1V02_LOCUS10981</name>
</gene>
<dbReference type="OrthoDB" id="6428965at2759"/>
<evidence type="ECO:0000256" key="5">
    <source>
        <dbReference type="ARBA" id="ARBA00022617"/>
    </source>
</evidence>
<dbReference type="PRINTS" id="PR00385">
    <property type="entry name" value="P450"/>
</dbReference>
<keyword evidence="9" id="KW-0560">Oxidoreductase</keyword>
<evidence type="ECO:0000313" key="16">
    <source>
        <dbReference type="EMBL" id="CAD7251214.1"/>
    </source>
</evidence>
<dbReference type="GO" id="GO:0016705">
    <property type="term" value="F:oxidoreductase activity, acting on paired donors, with incorporation or reduction of molecular oxygen"/>
    <property type="evidence" value="ECO:0007669"/>
    <property type="project" value="InterPro"/>
</dbReference>
<dbReference type="Gene3D" id="1.10.630.10">
    <property type="entry name" value="Cytochrome P450"/>
    <property type="match status" value="2"/>
</dbReference>
<dbReference type="GO" id="GO:0005789">
    <property type="term" value="C:endoplasmic reticulum membrane"/>
    <property type="evidence" value="ECO:0007669"/>
    <property type="project" value="UniProtKB-SubCell"/>
</dbReference>
<evidence type="ECO:0000256" key="14">
    <source>
        <dbReference type="PIRSR" id="PIRSR602401-1"/>
    </source>
</evidence>
<keyword evidence="10 14" id="KW-0408">Iron</keyword>
<dbReference type="InterPro" id="IPR036396">
    <property type="entry name" value="Cyt_P450_sf"/>
</dbReference>
<dbReference type="PANTHER" id="PTHR24302">
    <property type="entry name" value="CYTOCHROME P450 FAMILY 3"/>
    <property type="match status" value="1"/>
</dbReference>
<evidence type="ECO:0000256" key="1">
    <source>
        <dbReference type="ARBA" id="ARBA00001971"/>
    </source>
</evidence>
<proteinExistence type="inferred from homology"/>
<dbReference type="EMBL" id="LR902886">
    <property type="protein sequence ID" value="CAD7251214.1"/>
    <property type="molecule type" value="Genomic_DNA"/>
</dbReference>
<dbReference type="PANTHER" id="PTHR24302:SF15">
    <property type="entry name" value="FATTY-ACID PEROXYGENASE"/>
    <property type="match status" value="1"/>
</dbReference>
<evidence type="ECO:0008006" key="18">
    <source>
        <dbReference type="Google" id="ProtNLM"/>
    </source>
</evidence>
<dbReference type="GO" id="GO:0005506">
    <property type="term" value="F:iron ion binding"/>
    <property type="evidence" value="ECO:0007669"/>
    <property type="project" value="InterPro"/>
</dbReference>
<dbReference type="FunFam" id="1.10.630.10:FF:000003">
    <property type="entry name" value="cytochrome P450 3A12-like isoform X2"/>
    <property type="match status" value="1"/>
</dbReference>
<organism evidence="16">
    <name type="scientific">Darwinula stevensoni</name>
    <dbReference type="NCBI Taxonomy" id="69355"/>
    <lineage>
        <taxon>Eukaryota</taxon>
        <taxon>Metazoa</taxon>
        <taxon>Ecdysozoa</taxon>
        <taxon>Arthropoda</taxon>
        <taxon>Crustacea</taxon>
        <taxon>Oligostraca</taxon>
        <taxon>Ostracoda</taxon>
        <taxon>Podocopa</taxon>
        <taxon>Podocopida</taxon>
        <taxon>Darwinulocopina</taxon>
        <taxon>Darwinuloidea</taxon>
        <taxon>Darwinulidae</taxon>
        <taxon>Darwinula</taxon>
    </lineage>
</organism>
<keyword evidence="7" id="KW-0256">Endoplasmic reticulum</keyword>
<keyword evidence="11" id="KW-0503">Monooxygenase</keyword>
<comment type="similarity">
    <text evidence="4">Belongs to the cytochrome P450 family.</text>
</comment>
<dbReference type="InterPro" id="IPR001128">
    <property type="entry name" value="Cyt_P450"/>
</dbReference>
<evidence type="ECO:0000256" key="13">
    <source>
        <dbReference type="ARBA" id="ARBA00043906"/>
    </source>
</evidence>
<keyword evidence="17" id="KW-1185">Reference proteome</keyword>
<keyword evidence="15" id="KW-0812">Transmembrane</keyword>
<evidence type="ECO:0000256" key="6">
    <source>
        <dbReference type="ARBA" id="ARBA00022723"/>
    </source>
</evidence>
<dbReference type="AlphaFoldDB" id="A0A7R9ABP3"/>
<evidence type="ECO:0000256" key="12">
    <source>
        <dbReference type="ARBA" id="ARBA00023136"/>
    </source>
</evidence>
<comment type="function">
    <text evidence="13">Cytochromes P450 are a group of heme-thiolate monooxygenases. They oxidize a variety of structurally unrelated compounds, including steroids, fatty acids, and xenobiotics.</text>
</comment>
<dbReference type="PRINTS" id="PR00463">
    <property type="entry name" value="EP450I"/>
</dbReference>
<evidence type="ECO:0000256" key="8">
    <source>
        <dbReference type="ARBA" id="ARBA00022848"/>
    </source>
</evidence>
<keyword evidence="15" id="KW-1133">Transmembrane helix</keyword>
<dbReference type="GO" id="GO:0008395">
    <property type="term" value="F:steroid hydroxylase activity"/>
    <property type="evidence" value="ECO:0007669"/>
    <property type="project" value="TreeGrafter"/>
</dbReference>
<keyword evidence="8" id="KW-0492">Microsome</keyword>
<keyword evidence="12 15" id="KW-0472">Membrane</keyword>
<evidence type="ECO:0000256" key="15">
    <source>
        <dbReference type="SAM" id="Phobius"/>
    </source>
</evidence>